<organism evidence="7">
    <name type="scientific">uncultured Sphingomonadaceae bacterium</name>
    <dbReference type="NCBI Taxonomy" id="169976"/>
    <lineage>
        <taxon>Bacteria</taxon>
        <taxon>Pseudomonadati</taxon>
        <taxon>Pseudomonadota</taxon>
        <taxon>Alphaproteobacteria</taxon>
        <taxon>Sphingomonadales</taxon>
        <taxon>Sphingomonadaceae</taxon>
        <taxon>environmental samples</taxon>
    </lineage>
</organism>
<feature type="domain" description="Metallo-beta-lactamase" evidence="6">
    <location>
        <begin position="95"/>
        <end position="298"/>
    </location>
</feature>
<dbReference type="PANTHER" id="PTHR42978">
    <property type="entry name" value="QUORUM-QUENCHING LACTONASE YTNP-RELATED-RELATED"/>
    <property type="match status" value="1"/>
</dbReference>
<name>A0A6J4TRT1_9SPHN</name>
<keyword evidence="5" id="KW-0732">Signal</keyword>
<evidence type="ECO:0000256" key="1">
    <source>
        <dbReference type="ARBA" id="ARBA00007749"/>
    </source>
</evidence>
<dbReference type="GO" id="GO:0016787">
    <property type="term" value="F:hydrolase activity"/>
    <property type="evidence" value="ECO:0007669"/>
    <property type="project" value="UniProtKB-KW"/>
</dbReference>
<protein>
    <recommendedName>
        <fullName evidence="6">Metallo-beta-lactamase domain-containing protein</fullName>
    </recommendedName>
</protein>
<dbReference type="InterPro" id="IPR036866">
    <property type="entry name" value="RibonucZ/Hydroxyglut_hydro"/>
</dbReference>
<comment type="similarity">
    <text evidence="1">Belongs to the metallo-beta-lactamase superfamily.</text>
</comment>
<dbReference type="PANTHER" id="PTHR42978:SF6">
    <property type="entry name" value="QUORUM-QUENCHING LACTONASE YTNP-RELATED"/>
    <property type="match status" value="1"/>
</dbReference>
<dbReference type="AlphaFoldDB" id="A0A6J4TRT1"/>
<feature type="signal peptide" evidence="5">
    <location>
        <begin position="1"/>
        <end position="22"/>
    </location>
</feature>
<reference evidence="7" key="1">
    <citation type="submission" date="2020-02" db="EMBL/GenBank/DDBJ databases">
        <authorList>
            <person name="Meier V. D."/>
        </authorList>
    </citation>
    <scope>NUCLEOTIDE SEQUENCE</scope>
    <source>
        <strain evidence="7">AVDCRST_MAG91</strain>
    </source>
</reference>
<dbReference type="GO" id="GO:0046872">
    <property type="term" value="F:metal ion binding"/>
    <property type="evidence" value="ECO:0007669"/>
    <property type="project" value="UniProtKB-KW"/>
</dbReference>
<dbReference type="Pfam" id="PF00753">
    <property type="entry name" value="Lactamase_B"/>
    <property type="match status" value="1"/>
</dbReference>
<dbReference type="InterPro" id="IPR001279">
    <property type="entry name" value="Metallo-B-lactamas"/>
</dbReference>
<keyword evidence="4" id="KW-0862">Zinc</keyword>
<dbReference type="SMART" id="SM00849">
    <property type="entry name" value="Lactamase_B"/>
    <property type="match status" value="1"/>
</dbReference>
<accession>A0A6J4TRT1</accession>
<proteinExistence type="inferred from homology"/>
<evidence type="ECO:0000259" key="6">
    <source>
        <dbReference type="SMART" id="SM00849"/>
    </source>
</evidence>
<sequence>MSARRLAVMLAVALPLAGCGSANEVASDRPAAPAAVEGVGAYAVGDARVLALFDGRPAFPATLFQGVDAATVAERLRAGGEAAANPDGSSAWSGTIQAFLAEVGGRRVLIDTGAGGIYPGTGGVAGRLTASGVDPAEVDAIVISHMHSDHIGGLIDPTGMPRFPRATLHLHADEAAYWGDPARAAAAPTAERGGFDFAARALRAYRGRVRTFRAPTTIVPGLTAEPVTGHTPGHTVYRLVSGSANMAFLGDMIHSLAVQTPQPEVTLAFDTDADKARAARLAFLRANAGRNTLFAGPHFRAPVVTLAPEGNGYRVTPVAPSR</sequence>
<evidence type="ECO:0000256" key="2">
    <source>
        <dbReference type="ARBA" id="ARBA00022723"/>
    </source>
</evidence>
<dbReference type="InterPro" id="IPR051013">
    <property type="entry name" value="MBL_superfamily_lactonases"/>
</dbReference>
<dbReference type="CDD" id="cd07720">
    <property type="entry name" value="OPHC2-like_MBL-fold"/>
    <property type="match status" value="1"/>
</dbReference>
<evidence type="ECO:0000256" key="5">
    <source>
        <dbReference type="SAM" id="SignalP"/>
    </source>
</evidence>
<evidence type="ECO:0000256" key="3">
    <source>
        <dbReference type="ARBA" id="ARBA00022801"/>
    </source>
</evidence>
<evidence type="ECO:0000256" key="4">
    <source>
        <dbReference type="ARBA" id="ARBA00022833"/>
    </source>
</evidence>
<keyword evidence="2" id="KW-0479">Metal-binding</keyword>
<keyword evidence="3" id="KW-0378">Hydrolase</keyword>
<gene>
    <name evidence="7" type="ORF">AVDCRST_MAG91-2802</name>
</gene>
<dbReference type="SUPFAM" id="SSF56281">
    <property type="entry name" value="Metallo-hydrolase/oxidoreductase"/>
    <property type="match status" value="1"/>
</dbReference>
<evidence type="ECO:0000313" key="7">
    <source>
        <dbReference type="EMBL" id="CAA9529070.1"/>
    </source>
</evidence>
<dbReference type="EMBL" id="CADCVX010000495">
    <property type="protein sequence ID" value="CAA9529070.1"/>
    <property type="molecule type" value="Genomic_DNA"/>
</dbReference>
<feature type="chain" id="PRO_5026759527" description="Metallo-beta-lactamase domain-containing protein" evidence="5">
    <location>
        <begin position="23"/>
        <end position="322"/>
    </location>
</feature>
<dbReference type="Gene3D" id="3.60.15.10">
    <property type="entry name" value="Ribonuclease Z/Hydroxyacylglutathione hydrolase-like"/>
    <property type="match status" value="1"/>
</dbReference>